<dbReference type="Pfam" id="PF13359">
    <property type="entry name" value="DDE_Tnp_4"/>
    <property type="match status" value="1"/>
</dbReference>
<sequence length="312" mass="35434">MSVTPQNGFPHKLYSTSQPDAFKIGEKETVSLDSSDDFHCPSDSSENYSSENENINLEKYHEHMLKGTLMSIEKNPRLFLVDFGLCESTVSRIFKKSVPMLAQLMQDLIVWPSLQDIRKHLPIPFRARYSKVISIIDCLEIEKPSNPVHQALTWSKYYNCNTLKFLLSCTPDGLVSFTSEGYCGRTSDIMIVEHSGYLEKLVSGTSVIADRGFKHISSLLMQKGSELVWPPSVSSASISSKADVKLSKRIASLRIHIEQVIGRLREFRMLVPHSCLDNHLIRYLDYIIIIACGIINMQEHLIKKQVQLFCMC</sequence>
<dbReference type="EMBL" id="BGPR01017547">
    <property type="protein sequence ID" value="GBN76482.1"/>
    <property type="molecule type" value="Genomic_DNA"/>
</dbReference>
<feature type="region of interest" description="Disordered" evidence="3">
    <location>
        <begin position="32"/>
        <end position="52"/>
    </location>
</feature>
<dbReference type="OrthoDB" id="7782839at2759"/>
<evidence type="ECO:0000256" key="3">
    <source>
        <dbReference type="SAM" id="MobiDB-lite"/>
    </source>
</evidence>
<keyword evidence="6" id="KW-1185">Reference proteome</keyword>
<dbReference type="InterPro" id="IPR027806">
    <property type="entry name" value="HARBI1_dom"/>
</dbReference>
<evidence type="ECO:0000259" key="4">
    <source>
        <dbReference type="Pfam" id="PF13359"/>
    </source>
</evidence>
<keyword evidence="2" id="KW-0479">Metal-binding</keyword>
<comment type="caution">
    <text evidence="5">The sequence shown here is derived from an EMBL/GenBank/DDBJ whole genome shotgun (WGS) entry which is preliminary data.</text>
</comment>
<gene>
    <name evidence="5" type="ORF">AVEN_105057_1</name>
</gene>
<feature type="domain" description="DDE Tnp4" evidence="4">
    <location>
        <begin position="138"/>
        <end position="296"/>
    </location>
</feature>
<dbReference type="PANTHER" id="PTHR23080">
    <property type="entry name" value="THAP DOMAIN PROTEIN"/>
    <property type="match status" value="1"/>
</dbReference>
<reference evidence="5 6" key="1">
    <citation type="journal article" date="2019" name="Sci. Rep.">
        <title>Orb-weaving spider Araneus ventricosus genome elucidates the spidroin gene catalogue.</title>
        <authorList>
            <person name="Kono N."/>
            <person name="Nakamura H."/>
            <person name="Ohtoshi R."/>
            <person name="Moran D.A.P."/>
            <person name="Shinohara A."/>
            <person name="Yoshida Y."/>
            <person name="Fujiwara M."/>
            <person name="Mori M."/>
            <person name="Tomita M."/>
            <person name="Arakawa K."/>
        </authorList>
    </citation>
    <scope>NUCLEOTIDE SEQUENCE [LARGE SCALE GENOMIC DNA]</scope>
</reference>
<evidence type="ECO:0000256" key="1">
    <source>
        <dbReference type="ARBA" id="ARBA00001968"/>
    </source>
</evidence>
<evidence type="ECO:0000313" key="5">
    <source>
        <dbReference type="EMBL" id="GBN76482.1"/>
    </source>
</evidence>
<dbReference type="AlphaFoldDB" id="A0A4Y2RKZ2"/>
<dbReference type="PANTHER" id="PTHR23080:SF144">
    <property type="entry name" value="SPINDLE AND KINETOCHORE ASSOCIATED COMPLEX SUBUNIT 3"/>
    <property type="match status" value="1"/>
</dbReference>
<comment type="cofactor">
    <cofactor evidence="1">
        <name>a divalent metal cation</name>
        <dbReference type="ChEBI" id="CHEBI:60240"/>
    </cofactor>
</comment>
<evidence type="ECO:0000256" key="2">
    <source>
        <dbReference type="ARBA" id="ARBA00022723"/>
    </source>
</evidence>
<evidence type="ECO:0000313" key="6">
    <source>
        <dbReference type="Proteomes" id="UP000499080"/>
    </source>
</evidence>
<name>A0A4Y2RKZ2_ARAVE</name>
<accession>A0A4Y2RKZ2</accession>
<protein>
    <recommendedName>
        <fullName evidence="4">DDE Tnp4 domain-containing protein</fullName>
    </recommendedName>
</protein>
<dbReference type="GO" id="GO:0046872">
    <property type="term" value="F:metal ion binding"/>
    <property type="evidence" value="ECO:0007669"/>
    <property type="project" value="UniProtKB-KW"/>
</dbReference>
<dbReference type="Proteomes" id="UP000499080">
    <property type="component" value="Unassembled WGS sequence"/>
</dbReference>
<organism evidence="5 6">
    <name type="scientific">Araneus ventricosus</name>
    <name type="common">Orbweaver spider</name>
    <name type="synonym">Epeira ventricosa</name>
    <dbReference type="NCBI Taxonomy" id="182803"/>
    <lineage>
        <taxon>Eukaryota</taxon>
        <taxon>Metazoa</taxon>
        <taxon>Ecdysozoa</taxon>
        <taxon>Arthropoda</taxon>
        <taxon>Chelicerata</taxon>
        <taxon>Arachnida</taxon>
        <taxon>Araneae</taxon>
        <taxon>Araneomorphae</taxon>
        <taxon>Entelegynae</taxon>
        <taxon>Araneoidea</taxon>
        <taxon>Araneidae</taxon>
        <taxon>Araneus</taxon>
    </lineage>
</organism>
<proteinExistence type="predicted"/>